<dbReference type="EMBL" id="CP009247">
    <property type="protein sequence ID" value="APT88363.1"/>
    <property type="molecule type" value="Genomic_DNA"/>
</dbReference>
<dbReference type="KEGG" id="cfk:CFRA_02705"/>
<evidence type="ECO:0000313" key="3">
    <source>
        <dbReference type="Proteomes" id="UP000185434"/>
    </source>
</evidence>
<dbReference type="STRING" id="1437875.CFRA_02705"/>
<proteinExistence type="predicted"/>
<dbReference type="RefSeq" id="WP_075663341.1">
    <property type="nucleotide sequence ID" value="NZ_CP009247.1"/>
</dbReference>
<dbReference type="Proteomes" id="UP000185434">
    <property type="component" value="Chromosome"/>
</dbReference>
<dbReference type="AlphaFoldDB" id="A0A1L7CR90"/>
<keyword evidence="1" id="KW-0472">Membrane</keyword>
<evidence type="ECO:0000256" key="1">
    <source>
        <dbReference type="SAM" id="Phobius"/>
    </source>
</evidence>
<keyword evidence="1" id="KW-0812">Transmembrane</keyword>
<protein>
    <recommendedName>
        <fullName evidence="4">Major facilitator superfamily (MFS) profile domain-containing protein</fullName>
    </recommendedName>
</protein>
<keyword evidence="1" id="KW-1133">Transmembrane helix</keyword>
<reference evidence="2 3" key="1">
    <citation type="submission" date="2014-08" db="EMBL/GenBank/DDBJ databases">
        <title>Complete genome sequence of Corynebacterium frankenforstense ST18(T) (=DSM 45800(T)), isolated from raw cow milk.</title>
        <authorList>
            <person name="Ruckert C."/>
            <person name="Albersmeier A."/>
            <person name="Winkler A."/>
            <person name="Lipski A."/>
            <person name="Kalinowski J."/>
        </authorList>
    </citation>
    <scope>NUCLEOTIDE SEQUENCE [LARGE SCALE GENOMIC DNA]</scope>
    <source>
        <strain evidence="2 3">ST18</strain>
    </source>
</reference>
<sequence length="63" mass="6216">MILAIICLVLGIVIGAASIWAIGAASFTVLGILAGLGLAVGGALIVAAWALTADRISPTSRKL</sequence>
<name>A0A1L7CR90_9CORY</name>
<accession>A0A1L7CR90</accession>
<feature type="transmembrane region" description="Helical" evidence="1">
    <location>
        <begin position="31"/>
        <end position="52"/>
    </location>
</feature>
<keyword evidence="3" id="KW-1185">Reference proteome</keyword>
<evidence type="ECO:0008006" key="4">
    <source>
        <dbReference type="Google" id="ProtNLM"/>
    </source>
</evidence>
<evidence type="ECO:0000313" key="2">
    <source>
        <dbReference type="EMBL" id="APT88363.1"/>
    </source>
</evidence>
<organism evidence="2 3">
    <name type="scientific">Corynebacterium frankenforstense DSM 45800</name>
    <dbReference type="NCBI Taxonomy" id="1437875"/>
    <lineage>
        <taxon>Bacteria</taxon>
        <taxon>Bacillati</taxon>
        <taxon>Actinomycetota</taxon>
        <taxon>Actinomycetes</taxon>
        <taxon>Mycobacteriales</taxon>
        <taxon>Corynebacteriaceae</taxon>
        <taxon>Corynebacterium</taxon>
    </lineage>
</organism>
<gene>
    <name evidence="2" type="ORF">CFRA_02705</name>
</gene>